<dbReference type="AlphaFoldDB" id="A0A1S2Z3A0"/>
<dbReference type="SUPFAM" id="SSF81383">
    <property type="entry name" value="F-box domain"/>
    <property type="match status" value="1"/>
</dbReference>
<sequence length="426" mass="49098">MSNPPAKSRAQPAIAASPVIIPDELIPEVLSFANVKTLMKMKCVCKSWKSIISDPEFLKLHLKRSALRPHLTLFLSKSRLDGDNNVVPFPVSRLIENPLITLPDDQDSRLKDKDCRYVIGSCNGLLCLLGYSSTAAYREIWLRFWNPAVGKISYKLGYFVDNVLGLYTHFKFAFGYDISSETYKVVLLVLDEARNSTEVRVFSLGHNVWRTIQNFPAVPLPFRYSHPGVHDGVYLNGSLNWLALHSNFRSVGSYGWKNINNVKEFVIISLDLGTETYRQLMPPRGFDEVSPVEPSVCVLMDCLCFCNDFKRSEFVIWQMKIFGVEESWTQLLKISYQNLQRHHNFVDSQYSQWLPLHLSDHSGTLILVNNQERQAFLYNLRDNSVVRTRITDEIHWFSAKVYVESFVSDNLNLKIYNPNFRHINPY</sequence>
<dbReference type="SMART" id="SM00256">
    <property type="entry name" value="FBOX"/>
    <property type="match status" value="1"/>
</dbReference>
<protein>
    <submittedName>
        <fullName evidence="3 4">F-box/kelch-repeat protein At3g23880-like</fullName>
    </submittedName>
</protein>
<dbReference type="Pfam" id="PF08268">
    <property type="entry name" value="FBA_3"/>
    <property type="match status" value="1"/>
</dbReference>
<dbReference type="PANTHER" id="PTHR31672:SF13">
    <property type="entry name" value="F-BOX PROTEIN CPR30-LIKE"/>
    <property type="match status" value="1"/>
</dbReference>
<dbReference type="RefSeq" id="XP_027186233.1">
    <property type="nucleotide sequence ID" value="XM_027330432.1"/>
</dbReference>
<dbReference type="InterPro" id="IPR017451">
    <property type="entry name" value="F-box-assoc_interact_dom"/>
</dbReference>
<proteinExistence type="predicted"/>
<dbReference type="PaxDb" id="3827-XP_004514274.1"/>
<evidence type="ECO:0000313" key="4">
    <source>
        <dbReference type="RefSeq" id="XP_004514280.1"/>
    </source>
</evidence>
<dbReference type="KEGG" id="cam:101509707"/>
<keyword evidence="2" id="KW-1185">Reference proteome</keyword>
<evidence type="ECO:0000313" key="5">
    <source>
        <dbReference type="RefSeq" id="XP_012575281.1"/>
    </source>
</evidence>
<dbReference type="Proteomes" id="UP000087171">
    <property type="component" value="Unplaced"/>
</dbReference>
<feature type="domain" description="F-box" evidence="1">
    <location>
        <begin position="15"/>
        <end position="60"/>
    </location>
</feature>
<dbReference type="STRING" id="3827.A0A1S2Z3A0"/>
<evidence type="ECO:0000313" key="3">
    <source>
        <dbReference type="RefSeq" id="XP_004514279.1"/>
    </source>
</evidence>
<dbReference type="OrthoDB" id="591557at2759"/>
<evidence type="ECO:0000259" key="1">
    <source>
        <dbReference type="PROSITE" id="PS50181"/>
    </source>
</evidence>
<dbReference type="InterPro" id="IPR036047">
    <property type="entry name" value="F-box-like_dom_sf"/>
</dbReference>
<dbReference type="RefSeq" id="XP_004514279.1">
    <property type="nucleotide sequence ID" value="XM_004514222.3"/>
</dbReference>
<dbReference type="PANTHER" id="PTHR31672">
    <property type="entry name" value="BNACNNG10540D PROTEIN"/>
    <property type="match status" value="1"/>
</dbReference>
<name>A0A1S2Z3A0_CICAR</name>
<dbReference type="PROSITE" id="PS50181">
    <property type="entry name" value="FBOX"/>
    <property type="match status" value="1"/>
</dbReference>
<dbReference type="RefSeq" id="XP_012575283.1">
    <property type="nucleotide sequence ID" value="XM_012719829.2"/>
</dbReference>
<evidence type="ECO:0000313" key="7">
    <source>
        <dbReference type="RefSeq" id="XP_012575283.1"/>
    </source>
</evidence>
<dbReference type="GeneID" id="101509707"/>
<dbReference type="RefSeq" id="XP_012575281.1">
    <property type="nucleotide sequence ID" value="XM_012719827.2"/>
</dbReference>
<dbReference type="Pfam" id="PF00646">
    <property type="entry name" value="F-box"/>
    <property type="match status" value="1"/>
</dbReference>
<dbReference type="Gene3D" id="1.20.1280.50">
    <property type="match status" value="1"/>
</dbReference>
<dbReference type="RefSeq" id="XP_004514280.1">
    <property type="nucleotide sequence ID" value="XM_004514223.3"/>
</dbReference>
<dbReference type="InterPro" id="IPR050796">
    <property type="entry name" value="SCF_F-box_component"/>
</dbReference>
<dbReference type="RefSeq" id="XP_012575282.1">
    <property type="nucleotide sequence ID" value="XM_012719828.2"/>
</dbReference>
<evidence type="ECO:0000313" key="2">
    <source>
        <dbReference type="Proteomes" id="UP000087171"/>
    </source>
</evidence>
<evidence type="ECO:0000313" key="6">
    <source>
        <dbReference type="RefSeq" id="XP_012575282.1"/>
    </source>
</evidence>
<organism evidence="2 3">
    <name type="scientific">Cicer arietinum</name>
    <name type="common">Chickpea</name>
    <name type="synonym">Garbanzo</name>
    <dbReference type="NCBI Taxonomy" id="3827"/>
    <lineage>
        <taxon>Eukaryota</taxon>
        <taxon>Viridiplantae</taxon>
        <taxon>Streptophyta</taxon>
        <taxon>Embryophyta</taxon>
        <taxon>Tracheophyta</taxon>
        <taxon>Spermatophyta</taxon>
        <taxon>Magnoliopsida</taxon>
        <taxon>eudicotyledons</taxon>
        <taxon>Gunneridae</taxon>
        <taxon>Pentapetalae</taxon>
        <taxon>rosids</taxon>
        <taxon>fabids</taxon>
        <taxon>Fabales</taxon>
        <taxon>Fabaceae</taxon>
        <taxon>Papilionoideae</taxon>
        <taxon>50 kb inversion clade</taxon>
        <taxon>NPAAA clade</taxon>
        <taxon>Hologalegina</taxon>
        <taxon>IRL clade</taxon>
        <taxon>Cicereae</taxon>
        <taxon>Cicer</taxon>
    </lineage>
</organism>
<dbReference type="NCBIfam" id="TIGR01640">
    <property type="entry name" value="F_box_assoc_1"/>
    <property type="match status" value="1"/>
</dbReference>
<evidence type="ECO:0000313" key="8">
    <source>
        <dbReference type="RefSeq" id="XP_027186233.1"/>
    </source>
</evidence>
<dbReference type="InterPro" id="IPR001810">
    <property type="entry name" value="F-box_dom"/>
</dbReference>
<reference evidence="3 4" key="1">
    <citation type="submission" date="2025-04" db="UniProtKB">
        <authorList>
            <consortium name="RefSeq"/>
        </authorList>
    </citation>
    <scope>IDENTIFICATION</scope>
    <source>
        <tissue evidence="3 4">Etiolated seedlings</tissue>
    </source>
</reference>
<dbReference type="InterPro" id="IPR013187">
    <property type="entry name" value="F-box-assoc_dom_typ3"/>
</dbReference>
<gene>
    <name evidence="3 4 5 6 7 8" type="primary">LOC101509707</name>
</gene>
<accession>A0A1S2Z3A0</accession>